<dbReference type="InterPro" id="IPR036322">
    <property type="entry name" value="WD40_repeat_dom_sf"/>
</dbReference>
<dbReference type="Gene3D" id="3.40.50.300">
    <property type="entry name" value="P-loop containing nucleotide triphosphate hydrolases"/>
    <property type="match status" value="1"/>
</dbReference>
<feature type="repeat" description="WD" evidence="3">
    <location>
        <begin position="1062"/>
        <end position="1103"/>
    </location>
</feature>
<evidence type="ECO:0000259" key="6">
    <source>
        <dbReference type="Pfam" id="PF13676"/>
    </source>
</evidence>
<dbReference type="InterPro" id="IPR015943">
    <property type="entry name" value="WD40/YVTN_repeat-like_dom_sf"/>
</dbReference>
<feature type="repeat" description="WD" evidence="3">
    <location>
        <begin position="930"/>
        <end position="963"/>
    </location>
</feature>
<feature type="repeat" description="WD" evidence="3">
    <location>
        <begin position="724"/>
        <end position="746"/>
    </location>
</feature>
<feature type="domain" description="Novel STAND NTPase 1" evidence="7">
    <location>
        <begin position="142"/>
        <end position="523"/>
    </location>
</feature>
<keyword evidence="1 3" id="KW-0853">WD repeat</keyword>
<dbReference type="InterPro" id="IPR027417">
    <property type="entry name" value="P-loop_NTPase"/>
</dbReference>
<keyword evidence="9" id="KW-1185">Reference proteome</keyword>
<dbReference type="PRINTS" id="PR00320">
    <property type="entry name" value="GPROTEINBRPT"/>
</dbReference>
<keyword evidence="8" id="KW-0547">Nucleotide-binding</keyword>
<dbReference type="GO" id="GO:0005524">
    <property type="term" value="F:ATP binding"/>
    <property type="evidence" value="ECO:0007669"/>
    <property type="project" value="UniProtKB-KW"/>
</dbReference>
<feature type="repeat" description="WD" evidence="3">
    <location>
        <begin position="1154"/>
        <end position="1195"/>
    </location>
</feature>
<dbReference type="GO" id="GO:0007165">
    <property type="term" value="P:signal transduction"/>
    <property type="evidence" value="ECO:0007669"/>
    <property type="project" value="InterPro"/>
</dbReference>
<dbReference type="SUPFAM" id="SSF52200">
    <property type="entry name" value="Toll/Interleukin receptor TIR domain"/>
    <property type="match status" value="1"/>
</dbReference>
<dbReference type="InterPro" id="IPR001680">
    <property type="entry name" value="WD40_rpt"/>
</dbReference>
<dbReference type="EMBL" id="JACHJS010000001">
    <property type="protein sequence ID" value="MBB4965133.1"/>
    <property type="molecule type" value="Genomic_DNA"/>
</dbReference>
<dbReference type="PROSITE" id="PS50082">
    <property type="entry name" value="WD_REPEATS_2"/>
    <property type="match status" value="10"/>
</dbReference>
<feature type="repeat" description="WD" evidence="3">
    <location>
        <begin position="1108"/>
        <end position="1149"/>
    </location>
</feature>
<gene>
    <name evidence="8" type="ORF">F4559_002492</name>
</gene>
<keyword evidence="5" id="KW-0472">Membrane</keyword>
<feature type="repeat" description="WD" evidence="3">
    <location>
        <begin position="749"/>
        <end position="790"/>
    </location>
</feature>
<dbReference type="SUPFAM" id="SSF52540">
    <property type="entry name" value="P-loop containing nucleoside triphosphate hydrolases"/>
    <property type="match status" value="1"/>
</dbReference>
<feature type="repeat" description="WD" evidence="3">
    <location>
        <begin position="884"/>
        <end position="925"/>
    </location>
</feature>
<dbReference type="InterPro" id="IPR020472">
    <property type="entry name" value="WD40_PAC1"/>
</dbReference>
<dbReference type="Gene3D" id="3.40.50.10140">
    <property type="entry name" value="Toll/interleukin-1 receptor homology (TIR) domain"/>
    <property type="match status" value="1"/>
</dbReference>
<dbReference type="Gene3D" id="2.130.10.10">
    <property type="entry name" value="YVTN repeat-like/Quinoprotein amine dehydrogenase"/>
    <property type="match status" value="3"/>
</dbReference>
<feature type="repeat" description="WD" evidence="3">
    <location>
        <begin position="794"/>
        <end position="834"/>
    </location>
</feature>
<dbReference type="PROSITE" id="PS00678">
    <property type="entry name" value="WD_REPEATS_1"/>
    <property type="match status" value="7"/>
</dbReference>
<dbReference type="RefSeq" id="WP_184668541.1">
    <property type="nucleotide sequence ID" value="NZ_BAABAI010000013.1"/>
</dbReference>
<keyword evidence="8" id="KW-0067">ATP-binding</keyword>
<comment type="caution">
    <text evidence="8">The sequence shown here is derived from an EMBL/GenBank/DDBJ whole genome shotgun (WGS) entry which is preliminary data.</text>
</comment>
<evidence type="ECO:0000313" key="9">
    <source>
        <dbReference type="Proteomes" id="UP000542674"/>
    </source>
</evidence>
<feature type="repeat" description="WD" evidence="3">
    <location>
        <begin position="661"/>
        <end position="702"/>
    </location>
</feature>
<evidence type="ECO:0000313" key="8">
    <source>
        <dbReference type="EMBL" id="MBB4965133.1"/>
    </source>
</evidence>
<feature type="domain" description="TIR" evidence="6">
    <location>
        <begin position="4"/>
        <end position="111"/>
    </location>
</feature>
<dbReference type="PROSITE" id="PS50294">
    <property type="entry name" value="WD_REPEATS_REGION"/>
    <property type="match status" value="7"/>
</dbReference>
<keyword evidence="5" id="KW-1133">Transmembrane helix</keyword>
<name>A0A7W7WW31_9PSEU</name>
<dbReference type="InterPro" id="IPR000157">
    <property type="entry name" value="TIR_dom"/>
</dbReference>
<feature type="region of interest" description="Disordered" evidence="4">
    <location>
        <begin position="1097"/>
        <end position="1116"/>
    </location>
</feature>
<sequence>MARVFISHANKDLAIAVEVCDWLRDDRHEPFLAADLGGGIPVGEDWKQRLYRELRGADAVVCVVTEAFVESNWCAAEVGIADSLGCLLLPIQAQPGVKHPLMEHLQYTDRQAGANVVREQLGRALRDLDLGGPTQWRDGDNPFPGLAPFPSALSTVFFGRSDETRKLAGLLRAGARGRLTAVVGPSGCGKSSLLRAGLLPLLEREDGWLVIPPLLPGDDPLHELAATLAAVAHRLDRGWTRADIRQRLAKPDGLRTIAEDLAQGDRVLIAVDQAEELFTRAGEEDRATFGALLREAVRGPVRVVATLRSEFQDDLRTLPALAGLPIETTLLEPLSPDKLSAVITEPVRAAGLKVDPGLVFRLVTDTATGEALPLLAFTLQQLALDLTRGDRLSATRYRDMDGVHGALSKHADQVLADAVARSGLDADEVLTGLVRLVTFDGVNRLARRVDRRKLSEPLRAAFEVFVDQRLLTTTGNRIGVAHEALLTKWPPLIKAIDERAAVLRAVGRVERAAAEWVERDRAESFLWEQGRLDVAEEALTPDPPALDDDSRAFLAATRARLDTLKRQGNRRRRRSLLVLSVLLALALGATALAGVQWGSARHERDTATARALVAQAEAARDGSPRLALRLGIAAHRLRPSAETNAGLVNTLITTRYAGSLTGPETDGLSASAFSTDGRTLITGTSTGRVTLWDLADVRAPRRLDAAPQVGSKAVTSLAVGAGVLAVGGSDGVVTLWDLSTPANPREFDRITEAGPVTAVAFTADGRTLAIGKSDGSATLWDLTDPEHPVRGASPVGHDTRISSAAFAPNGVLATSGDDGTVVLWDLSDPGTPRREGEPLTDQTRRSVTSIAFAPKSGALVTARSDGTVNVWDVTGTPRQVGDPLAAHSAKVTSVAFAPGTDTLATGSEDGAAVLWDLRDPTAPKMIGEPLVGHRSHVTSVAFPAGGTTLVTSGVGGGAILWDLTELPKRIGDPLTGHGKLVKSTVFEGDELVTTGSDGVRLRWDVRDPHQPRQLGRDRAPGPGRTYSLAVHGTVDATPGTDNTVLLWDITDPAKPRPHGRPLTGHRSAINAVAFRADGAIVAAGGTDGTTILWDVTDPDKPRRLGQPPTEPSKPVTSLAFSPDGGVLAAGGSDGTVILWDISDPNRPRRLGRALAGHSMAVNAVAFAPSGKVLATSGSDGTTLLWDLSPFDDVAAKACAAGGGLDRDEWRQYVPDLDYRETCPA</sequence>
<evidence type="ECO:0000259" key="7">
    <source>
        <dbReference type="Pfam" id="PF20703"/>
    </source>
</evidence>
<dbReference type="Pfam" id="PF13676">
    <property type="entry name" value="TIR_2"/>
    <property type="match status" value="1"/>
</dbReference>
<evidence type="ECO:0000256" key="4">
    <source>
        <dbReference type="SAM" id="MobiDB-lite"/>
    </source>
</evidence>
<dbReference type="PANTHER" id="PTHR22847:SF637">
    <property type="entry name" value="WD REPEAT DOMAIN 5B"/>
    <property type="match status" value="1"/>
</dbReference>
<dbReference type="CDD" id="cd00200">
    <property type="entry name" value="WD40"/>
    <property type="match status" value="2"/>
</dbReference>
<dbReference type="Pfam" id="PF00400">
    <property type="entry name" value="WD40"/>
    <property type="match status" value="9"/>
</dbReference>
<accession>A0A7W7WW31</accession>
<dbReference type="SUPFAM" id="SSF50978">
    <property type="entry name" value="WD40 repeat-like"/>
    <property type="match status" value="2"/>
</dbReference>
<feature type="repeat" description="WD" evidence="3">
    <location>
        <begin position="840"/>
        <end position="873"/>
    </location>
</feature>
<feature type="transmembrane region" description="Helical" evidence="5">
    <location>
        <begin position="576"/>
        <end position="597"/>
    </location>
</feature>
<evidence type="ECO:0000256" key="3">
    <source>
        <dbReference type="PROSITE-ProRule" id="PRU00221"/>
    </source>
</evidence>
<organism evidence="8 9">
    <name type="scientific">Saccharothrix violaceirubra</name>
    <dbReference type="NCBI Taxonomy" id="413306"/>
    <lineage>
        <taxon>Bacteria</taxon>
        <taxon>Bacillati</taxon>
        <taxon>Actinomycetota</taxon>
        <taxon>Actinomycetes</taxon>
        <taxon>Pseudonocardiales</taxon>
        <taxon>Pseudonocardiaceae</taxon>
        <taxon>Saccharothrix</taxon>
    </lineage>
</organism>
<keyword evidence="2" id="KW-0677">Repeat</keyword>
<dbReference type="InterPro" id="IPR035897">
    <property type="entry name" value="Toll_tir_struct_dom_sf"/>
</dbReference>
<evidence type="ECO:0000256" key="5">
    <source>
        <dbReference type="SAM" id="Phobius"/>
    </source>
</evidence>
<dbReference type="InterPro" id="IPR019775">
    <property type="entry name" value="WD40_repeat_CS"/>
</dbReference>
<evidence type="ECO:0000256" key="2">
    <source>
        <dbReference type="ARBA" id="ARBA00022737"/>
    </source>
</evidence>
<dbReference type="SMART" id="SM00320">
    <property type="entry name" value="WD40"/>
    <property type="match status" value="10"/>
</dbReference>
<dbReference type="AlphaFoldDB" id="A0A7W7WW31"/>
<dbReference type="InterPro" id="IPR049052">
    <property type="entry name" value="nSTAND1"/>
</dbReference>
<evidence type="ECO:0000256" key="1">
    <source>
        <dbReference type="ARBA" id="ARBA00022574"/>
    </source>
</evidence>
<dbReference type="Proteomes" id="UP000542674">
    <property type="component" value="Unassembled WGS sequence"/>
</dbReference>
<proteinExistence type="predicted"/>
<reference evidence="8 9" key="1">
    <citation type="submission" date="2020-08" db="EMBL/GenBank/DDBJ databases">
        <title>Sequencing the genomes of 1000 actinobacteria strains.</title>
        <authorList>
            <person name="Klenk H.-P."/>
        </authorList>
    </citation>
    <scope>NUCLEOTIDE SEQUENCE [LARGE SCALE GENOMIC DNA]</scope>
    <source>
        <strain evidence="8 9">DSM 45084</strain>
    </source>
</reference>
<protein>
    <submittedName>
        <fullName evidence="8">WD40 repeat protein/energy-coupling factor transporter ATP-binding protein EcfA2</fullName>
    </submittedName>
</protein>
<dbReference type="Pfam" id="PF20703">
    <property type="entry name" value="nSTAND1"/>
    <property type="match status" value="1"/>
</dbReference>
<keyword evidence="5" id="KW-0812">Transmembrane</keyword>
<dbReference type="PANTHER" id="PTHR22847">
    <property type="entry name" value="WD40 REPEAT PROTEIN"/>
    <property type="match status" value="1"/>
</dbReference>